<evidence type="ECO:0000313" key="3">
    <source>
        <dbReference type="EMBL" id="RFN46924.1"/>
    </source>
</evidence>
<organism evidence="3 4">
    <name type="scientific">Fusarium flagelliforme</name>
    <dbReference type="NCBI Taxonomy" id="2675880"/>
    <lineage>
        <taxon>Eukaryota</taxon>
        <taxon>Fungi</taxon>
        <taxon>Dikarya</taxon>
        <taxon>Ascomycota</taxon>
        <taxon>Pezizomycotina</taxon>
        <taxon>Sordariomycetes</taxon>
        <taxon>Hypocreomycetidae</taxon>
        <taxon>Hypocreales</taxon>
        <taxon>Nectriaceae</taxon>
        <taxon>Fusarium</taxon>
        <taxon>Fusarium incarnatum-equiseti species complex</taxon>
    </lineage>
</organism>
<keyword evidence="1" id="KW-0175">Coiled coil</keyword>
<evidence type="ECO:0000256" key="2">
    <source>
        <dbReference type="SAM" id="MobiDB-lite"/>
    </source>
</evidence>
<reference evidence="3 4" key="1">
    <citation type="journal article" date="2018" name="PLoS Pathog.">
        <title>Evolution of structural diversity of trichothecenes, a family of toxins produced by plant pathogenic and entomopathogenic fungi.</title>
        <authorList>
            <person name="Proctor R.H."/>
            <person name="McCormick S.P."/>
            <person name="Kim H.S."/>
            <person name="Cardoza R.E."/>
            <person name="Stanley A.M."/>
            <person name="Lindo L."/>
            <person name="Kelly A."/>
            <person name="Brown D.W."/>
            <person name="Lee T."/>
            <person name="Vaughan M.M."/>
            <person name="Alexander N.J."/>
            <person name="Busman M."/>
            <person name="Gutierrez S."/>
        </authorList>
    </citation>
    <scope>NUCLEOTIDE SEQUENCE [LARGE SCALE GENOMIC DNA]</scope>
    <source>
        <strain evidence="3 4">NRRL 13405</strain>
    </source>
</reference>
<protein>
    <submittedName>
        <fullName evidence="3">Uncharacterized protein</fullName>
    </submittedName>
</protein>
<feature type="region of interest" description="Disordered" evidence="2">
    <location>
        <begin position="15"/>
        <end position="47"/>
    </location>
</feature>
<feature type="coiled-coil region" evidence="1">
    <location>
        <begin position="53"/>
        <end position="94"/>
    </location>
</feature>
<evidence type="ECO:0000313" key="4">
    <source>
        <dbReference type="Proteomes" id="UP000265631"/>
    </source>
</evidence>
<gene>
    <name evidence="3" type="ORF">FIE12Z_8811</name>
</gene>
<accession>A0A395MG99</accession>
<feature type="compositionally biased region" description="Basic and acidic residues" evidence="2">
    <location>
        <begin position="29"/>
        <end position="38"/>
    </location>
</feature>
<feature type="compositionally biased region" description="Polar residues" evidence="2">
    <location>
        <begin position="15"/>
        <end position="28"/>
    </location>
</feature>
<keyword evidence="4" id="KW-1185">Reference proteome</keyword>
<dbReference type="AlphaFoldDB" id="A0A395MG99"/>
<sequence>MAKNLLLTPIYAMFGNTTNAGTGPQQDRPSPEDGKPDTKTFNTAEQQPQQYVDNALAAQLKQLESELEEKGRKVQELQQECVDLKNKLDEKSTTEAKVRRNWKKIAKELDKLRANSQGFYQITDAYLVDQINHLKISIRDFSIQYFDGKSVPKGGMTETRPDYWIHLENSASDRDLNRYLKSPKDCHKLVQAFLWRVLIKQLFFKFEWLGKDYCDEFYGVWRRLRPLRMVDHERRTFLDDPEAERKFHSWRATTIAMFLDRLEPRKVDFDLKGRTDEYVRRIFNTLRGLVKRDEEKGCKDQIAAIINQAFSLDKEINRQAAHVRWISNIQQVKTGNYVQRVKQDGVVLSPEVLKRGKSTGYELALMIDPNITTMVLSCGNGNLYAVPIEGEDNPYCNEMWSTKNDVLITDGAQRFMHYYNNTMSILGVSRLRVEDEKTIPDGSVVLAFAPYYYTDSKGEDYYYLAVDPYGQVFYPIVCDYSDGAGSKVFIADDPDKGADMLESKDLMFTVTGGSVSRCYPMALVQGEYVEEDDWMSNGEEKSKGKKN</sequence>
<dbReference type="Proteomes" id="UP000265631">
    <property type="component" value="Unassembled WGS sequence"/>
</dbReference>
<comment type="caution">
    <text evidence="3">The sequence shown here is derived from an EMBL/GenBank/DDBJ whole genome shotgun (WGS) entry which is preliminary data.</text>
</comment>
<dbReference type="EMBL" id="PXXK01000278">
    <property type="protein sequence ID" value="RFN46924.1"/>
    <property type="molecule type" value="Genomic_DNA"/>
</dbReference>
<name>A0A395MG99_9HYPO</name>
<dbReference type="STRING" id="2594813.A0A395MG99"/>
<proteinExistence type="predicted"/>
<evidence type="ECO:0000256" key="1">
    <source>
        <dbReference type="SAM" id="Coils"/>
    </source>
</evidence>